<feature type="non-terminal residue" evidence="1">
    <location>
        <position position="1"/>
    </location>
</feature>
<gene>
    <name evidence="1" type="ORF">T12_10946</name>
</gene>
<sequence>LQTVSERSHTFPSHQGSLLKFIKSGDLGCLRIKFRLQSTNQQFVVTLHRGGAIKENNKSITFQEGWQLLRFYSI</sequence>
<name>A0A0V0XJI6_9BILA</name>
<dbReference type="Proteomes" id="UP000054783">
    <property type="component" value="Unassembled WGS sequence"/>
</dbReference>
<reference evidence="1 2" key="1">
    <citation type="submission" date="2015-01" db="EMBL/GenBank/DDBJ databases">
        <title>Evolution of Trichinella species and genotypes.</title>
        <authorList>
            <person name="Korhonen P.K."/>
            <person name="Edoardo P."/>
            <person name="Giuseppe L.R."/>
            <person name="Gasser R.B."/>
        </authorList>
    </citation>
    <scope>NUCLEOTIDE SEQUENCE [LARGE SCALE GENOMIC DNA]</scope>
    <source>
        <strain evidence="1">ISS2496</strain>
    </source>
</reference>
<evidence type="ECO:0000313" key="2">
    <source>
        <dbReference type="Proteomes" id="UP000054783"/>
    </source>
</evidence>
<dbReference type="EMBL" id="JYDQ01004830">
    <property type="protein sequence ID" value="KRX88157.1"/>
    <property type="molecule type" value="Genomic_DNA"/>
</dbReference>
<dbReference type="AlphaFoldDB" id="A0A0V0XJI6"/>
<comment type="caution">
    <text evidence="1">The sequence shown here is derived from an EMBL/GenBank/DDBJ whole genome shotgun (WGS) entry which is preliminary data.</text>
</comment>
<keyword evidence="2" id="KW-1185">Reference proteome</keyword>
<organism evidence="1 2">
    <name type="scientific">Trichinella patagoniensis</name>
    <dbReference type="NCBI Taxonomy" id="990121"/>
    <lineage>
        <taxon>Eukaryota</taxon>
        <taxon>Metazoa</taxon>
        <taxon>Ecdysozoa</taxon>
        <taxon>Nematoda</taxon>
        <taxon>Enoplea</taxon>
        <taxon>Dorylaimia</taxon>
        <taxon>Trichinellida</taxon>
        <taxon>Trichinellidae</taxon>
        <taxon>Trichinella</taxon>
    </lineage>
</organism>
<protein>
    <submittedName>
        <fullName evidence="1">Uncharacterized protein</fullName>
    </submittedName>
</protein>
<evidence type="ECO:0000313" key="1">
    <source>
        <dbReference type="EMBL" id="KRX88157.1"/>
    </source>
</evidence>
<proteinExistence type="predicted"/>
<accession>A0A0V0XJI6</accession>